<dbReference type="AlphaFoldDB" id="A0AAD5T0Q7"/>
<dbReference type="SUPFAM" id="SSF57959">
    <property type="entry name" value="Leucine zipper domain"/>
    <property type="match status" value="2"/>
</dbReference>
<feature type="compositionally biased region" description="Polar residues" evidence="4">
    <location>
        <begin position="1"/>
        <end position="11"/>
    </location>
</feature>
<dbReference type="InterPro" id="IPR046347">
    <property type="entry name" value="bZIP_sf"/>
</dbReference>
<feature type="domain" description="BZIP" evidence="5">
    <location>
        <begin position="22"/>
        <end position="80"/>
    </location>
</feature>
<sequence>MNDNGQTSQKSRAGRKPKDTCASSIPRERRNLEAQRSFRERKQQHIKNLEAEVAELRKRLSNEPSFLIRSQISSNAIFGSTAIPASVAAADNTSALVESLNARILALETENTMIRKNAVAIDLKASFPVGSNGTDCITCAVEKIKTLLCMGQAKSLEAKVNDLQVECQSLRLLLSSVSFADPTKDFPALNSRNAGNPSFEASDSVMQNINEVENAPTLSPTAWLFARSTSSNSIPNDNENNNNMNNNTNSDDNINDSNTLHNDALPQDTPTIHQDDDDVLANSSAELYGPLDIEPTRAAFKSLPSLSNLSSVDKFLNMFVKQTKTRSKQEFRKCTVLMIKARVEILDACSVIERLKAFEIHEMMRERNKNHTLFQDIFIKQDYLMNNLHKRNQGNKTANITNKFVRFARFSPTRLQEFRDTVLAIPLFSGSSEVIDEIWNVLTNEADSPQIKILNMWGAMRTAREMFKTHDDAERASSSSPGATKPRLGRKPKEELPENVYKRKNLEAQRAFRERRQQHIKNLEDEVADLRKQLADLSAAGTSAAQNYEQKLNEKSPIILPAVTDVNTKAIIDSLGARILALETENAMMRLNAVAIDLKSSFPPIPNTSTANECVFCSVEKMKTLLCMGQLKVLEGKLTESQVECQSLRLTLCNFPSTNFSQNKFADGSNSRLDSSIPGVDGEDTIIPDHNPMNQSSLSPYDLKTLINPNPNSSHVISGFTSTPTHAYDDDQIKSSAELYGQPEIETIRIAFKSIPSLVRVDLIDKFLGFFM</sequence>
<feature type="compositionally biased region" description="Basic and acidic residues" evidence="4">
    <location>
        <begin position="26"/>
        <end position="40"/>
    </location>
</feature>
<evidence type="ECO:0000313" key="7">
    <source>
        <dbReference type="Proteomes" id="UP001211907"/>
    </source>
</evidence>
<evidence type="ECO:0000259" key="5">
    <source>
        <dbReference type="SMART" id="SM00338"/>
    </source>
</evidence>
<name>A0AAD5T0Q7_9FUNG</name>
<evidence type="ECO:0000313" key="6">
    <source>
        <dbReference type="EMBL" id="KAJ3122965.1"/>
    </source>
</evidence>
<reference evidence="6" key="1">
    <citation type="submission" date="2020-05" db="EMBL/GenBank/DDBJ databases">
        <title>Phylogenomic resolution of chytrid fungi.</title>
        <authorList>
            <person name="Stajich J.E."/>
            <person name="Amses K."/>
            <person name="Simmons R."/>
            <person name="Seto K."/>
            <person name="Myers J."/>
            <person name="Bonds A."/>
            <person name="Quandt C.A."/>
            <person name="Barry K."/>
            <person name="Liu P."/>
            <person name="Grigoriev I."/>
            <person name="Longcore J.E."/>
            <person name="James T.Y."/>
        </authorList>
    </citation>
    <scope>NUCLEOTIDE SEQUENCE</scope>
    <source>
        <strain evidence="6">JEL0513</strain>
    </source>
</reference>
<dbReference type="SMART" id="SM00338">
    <property type="entry name" value="BRLZ"/>
    <property type="match status" value="2"/>
</dbReference>
<keyword evidence="3" id="KW-0175">Coiled coil</keyword>
<evidence type="ECO:0000256" key="2">
    <source>
        <dbReference type="ARBA" id="ARBA00023242"/>
    </source>
</evidence>
<dbReference type="CDD" id="cd14688">
    <property type="entry name" value="bZIP_YAP"/>
    <property type="match status" value="2"/>
</dbReference>
<comment type="subcellular location">
    <subcellularLocation>
        <location evidence="1">Nucleus</location>
    </subcellularLocation>
</comment>
<comment type="caution">
    <text evidence="6">The sequence shown here is derived from an EMBL/GenBank/DDBJ whole genome shotgun (WGS) entry which is preliminary data.</text>
</comment>
<feature type="compositionally biased region" description="Low complexity" evidence="4">
    <location>
        <begin position="230"/>
        <end position="258"/>
    </location>
</feature>
<feature type="region of interest" description="Disordered" evidence="4">
    <location>
        <begin position="229"/>
        <end position="276"/>
    </location>
</feature>
<dbReference type="InterPro" id="IPR050936">
    <property type="entry name" value="AP-1-like"/>
</dbReference>
<dbReference type="InterPro" id="IPR004827">
    <property type="entry name" value="bZIP"/>
</dbReference>
<evidence type="ECO:0000256" key="1">
    <source>
        <dbReference type="ARBA" id="ARBA00004123"/>
    </source>
</evidence>
<evidence type="ECO:0000256" key="4">
    <source>
        <dbReference type="SAM" id="MobiDB-lite"/>
    </source>
</evidence>
<protein>
    <recommendedName>
        <fullName evidence="5">BZIP domain-containing protein</fullName>
    </recommendedName>
</protein>
<dbReference type="GO" id="GO:0000976">
    <property type="term" value="F:transcription cis-regulatory region binding"/>
    <property type="evidence" value="ECO:0007669"/>
    <property type="project" value="InterPro"/>
</dbReference>
<dbReference type="GO" id="GO:0001228">
    <property type="term" value="F:DNA-binding transcription activator activity, RNA polymerase II-specific"/>
    <property type="evidence" value="ECO:0007669"/>
    <property type="project" value="TreeGrafter"/>
</dbReference>
<dbReference type="GO" id="GO:0090575">
    <property type="term" value="C:RNA polymerase II transcription regulator complex"/>
    <property type="evidence" value="ECO:0007669"/>
    <property type="project" value="TreeGrafter"/>
</dbReference>
<dbReference type="EMBL" id="JADGJH010000769">
    <property type="protein sequence ID" value="KAJ3122965.1"/>
    <property type="molecule type" value="Genomic_DNA"/>
</dbReference>
<dbReference type="Proteomes" id="UP001211907">
    <property type="component" value="Unassembled WGS sequence"/>
</dbReference>
<feature type="coiled-coil region" evidence="3">
    <location>
        <begin position="513"/>
        <end position="540"/>
    </location>
</feature>
<gene>
    <name evidence="6" type="ORF">HK100_011768</name>
</gene>
<feature type="coiled-coil region" evidence="3">
    <location>
        <begin position="90"/>
        <end position="117"/>
    </location>
</feature>
<organism evidence="6 7">
    <name type="scientific">Physocladia obscura</name>
    <dbReference type="NCBI Taxonomy" id="109957"/>
    <lineage>
        <taxon>Eukaryota</taxon>
        <taxon>Fungi</taxon>
        <taxon>Fungi incertae sedis</taxon>
        <taxon>Chytridiomycota</taxon>
        <taxon>Chytridiomycota incertae sedis</taxon>
        <taxon>Chytridiomycetes</taxon>
        <taxon>Chytridiales</taxon>
        <taxon>Chytriomycetaceae</taxon>
        <taxon>Physocladia</taxon>
    </lineage>
</organism>
<evidence type="ECO:0000256" key="3">
    <source>
        <dbReference type="SAM" id="Coils"/>
    </source>
</evidence>
<feature type="region of interest" description="Disordered" evidence="4">
    <location>
        <begin position="1"/>
        <end position="40"/>
    </location>
</feature>
<feature type="non-terminal residue" evidence="6">
    <location>
        <position position="772"/>
    </location>
</feature>
<dbReference type="PANTHER" id="PTHR40621:SF6">
    <property type="entry name" value="AP-1-LIKE TRANSCRIPTION FACTOR YAP1-RELATED"/>
    <property type="match status" value="1"/>
</dbReference>
<dbReference type="Gene3D" id="1.20.5.170">
    <property type="match status" value="2"/>
</dbReference>
<keyword evidence="7" id="KW-1185">Reference proteome</keyword>
<proteinExistence type="predicted"/>
<accession>A0AAD5T0Q7</accession>
<feature type="region of interest" description="Disordered" evidence="4">
    <location>
        <begin position="469"/>
        <end position="498"/>
    </location>
</feature>
<dbReference type="PANTHER" id="PTHR40621">
    <property type="entry name" value="TRANSCRIPTION FACTOR KAPC-RELATED"/>
    <property type="match status" value="1"/>
</dbReference>
<feature type="domain" description="BZIP" evidence="5">
    <location>
        <begin position="493"/>
        <end position="554"/>
    </location>
</feature>
<keyword evidence="2" id="KW-0539">Nucleus</keyword>